<protein>
    <submittedName>
        <fullName evidence="1">Uncharacterized protein</fullName>
    </submittedName>
</protein>
<dbReference type="Proteomes" id="UP001633002">
    <property type="component" value="Unassembled WGS sequence"/>
</dbReference>
<evidence type="ECO:0000313" key="2">
    <source>
        <dbReference type="Proteomes" id="UP001633002"/>
    </source>
</evidence>
<comment type="caution">
    <text evidence="1">The sequence shown here is derived from an EMBL/GenBank/DDBJ whole genome shotgun (WGS) entry which is preliminary data.</text>
</comment>
<gene>
    <name evidence="1" type="ORF">R1sor_007972</name>
</gene>
<proteinExistence type="predicted"/>
<evidence type="ECO:0000313" key="1">
    <source>
        <dbReference type="EMBL" id="KAL3694321.1"/>
    </source>
</evidence>
<accession>A0ABD3HTQ2</accession>
<keyword evidence="2" id="KW-1185">Reference proteome</keyword>
<name>A0ABD3HTQ2_9MARC</name>
<dbReference type="EMBL" id="JBJQOH010000003">
    <property type="protein sequence ID" value="KAL3694321.1"/>
    <property type="molecule type" value="Genomic_DNA"/>
</dbReference>
<organism evidence="1 2">
    <name type="scientific">Riccia sorocarpa</name>
    <dbReference type="NCBI Taxonomy" id="122646"/>
    <lineage>
        <taxon>Eukaryota</taxon>
        <taxon>Viridiplantae</taxon>
        <taxon>Streptophyta</taxon>
        <taxon>Embryophyta</taxon>
        <taxon>Marchantiophyta</taxon>
        <taxon>Marchantiopsida</taxon>
        <taxon>Marchantiidae</taxon>
        <taxon>Marchantiales</taxon>
        <taxon>Ricciaceae</taxon>
        <taxon>Riccia</taxon>
    </lineage>
</organism>
<reference evidence="1 2" key="1">
    <citation type="submission" date="2024-09" db="EMBL/GenBank/DDBJ databases">
        <title>Chromosome-scale assembly of Riccia sorocarpa.</title>
        <authorList>
            <person name="Paukszto L."/>
        </authorList>
    </citation>
    <scope>NUCLEOTIDE SEQUENCE [LARGE SCALE GENOMIC DNA]</scope>
    <source>
        <strain evidence="1">LP-2024</strain>
        <tissue evidence="1">Aerial parts of the thallus</tissue>
    </source>
</reference>
<sequence length="130" mass="14200">MQSQDLPLRIEGTLLSGSVFKKSRAVVGFSENAYLNPIGSQNLEAFPAWRSSNFGVLFMIMELAACLTAWDPKRPVTLLANIVIDRLQRGVAGKLGKVAGGGLLMKALLLLAASCWLQDVVVWNYHPDLE</sequence>
<dbReference type="AlphaFoldDB" id="A0ABD3HTQ2"/>